<name>A0AA39KJC9_MICHY</name>
<proteinExistence type="predicted"/>
<feature type="domain" description="Transcription factor IIIC 90kDa subunit N-terminal" evidence="1">
    <location>
        <begin position="23"/>
        <end position="429"/>
    </location>
</feature>
<gene>
    <name evidence="3" type="ORF">PV327_007331</name>
</gene>
<keyword evidence="4" id="KW-1185">Reference proteome</keyword>
<dbReference type="PANTHER" id="PTHR15496">
    <property type="entry name" value="GENERAL TRANSCRIPTION FACTOR 3C POLYPEPTIDE 4 FAMILY"/>
    <property type="match status" value="1"/>
</dbReference>
<sequence length="737" mass="84972">METDEIYNISVHELVTANFSVDWSSDNQISLITPRGVHIFELQPNTLCSNPTAKFKRSFIYASNYLPCQPFIPIIDSLINNFDRENLYLAMLEEALSPKLTDKDDIIPRIIAVSWSPIKLVKPAKCLLATVTSAGAIDLTLKLGNNWYSICNLSVLWWNVVKNDFDVNLKNIDVYSLNAEMFKYNLRRLQGTAVAWSELYNDDFSIPFSYIVTTYRSCDLVIWKITRVSEFPMEVESTIIYRTRFESQTKITKLLWISLNKKKYLIVIGFFDGQIYCLNDKAEKKCISNIVDNIPISDVKKFSHVNDEINVIVLKNFFYIVITLDCEGNLLKQKHIQLPGFSITGLLVIDENSTIVTTQNAKMYYIKFTEEGKLIFEDIKCDMKISKCQFLGLARAPSGATFINVTSPDGLYDHLINREPSILQMFCFKGEMWNPWNVLENNYNCECNTHWDCLETIRIRASRETDPENHLPNIPETLESFTIHKLRNIMWLTLITKVLKQKKHVKKIDNVVGEISEAQPLIFVHSASSYIIRLAKKKILTHDMRLCIHFLRLYLEVFLAGEDDDNNKNNIAMIKAKDALNATKNLNLVETELCKLCNEVVTELPWNTASCPNGHRLPRCALTLLQITCLKYRSCPVCARIFHPSLDNEYEDVKCLYCNVSTEYDNRIIGVNDELEKKCHNLSIQPLWEMQGNKLQESGIGPFNEKFNKKLRFSTSDTFTLIVNKDNETITETWQEL</sequence>
<dbReference type="Pfam" id="PF12657">
    <property type="entry name" value="TFIIIC_delta"/>
    <property type="match status" value="1"/>
</dbReference>
<dbReference type="PANTHER" id="PTHR15496:SF2">
    <property type="entry name" value="GENERAL TRANSCRIPTION FACTOR 3C POLYPEPTIDE 4"/>
    <property type="match status" value="1"/>
</dbReference>
<dbReference type="EMBL" id="JAQQBR010001833">
    <property type="protein sequence ID" value="KAK0163675.1"/>
    <property type="molecule type" value="Genomic_DNA"/>
</dbReference>
<dbReference type="Proteomes" id="UP001168972">
    <property type="component" value="Unassembled WGS sequence"/>
</dbReference>
<evidence type="ECO:0000313" key="4">
    <source>
        <dbReference type="Proteomes" id="UP001168972"/>
    </source>
</evidence>
<evidence type="ECO:0000259" key="1">
    <source>
        <dbReference type="Pfam" id="PF12657"/>
    </source>
</evidence>
<dbReference type="GO" id="GO:0006384">
    <property type="term" value="P:transcription initiation at RNA polymerase III promoter"/>
    <property type="evidence" value="ECO:0007669"/>
    <property type="project" value="InterPro"/>
</dbReference>
<dbReference type="InterPro" id="IPR024761">
    <property type="entry name" value="TFIIIC_delta_N"/>
</dbReference>
<dbReference type="GO" id="GO:0000127">
    <property type="term" value="C:transcription factor TFIIIC complex"/>
    <property type="evidence" value="ECO:0007669"/>
    <property type="project" value="InterPro"/>
</dbReference>
<reference evidence="3" key="1">
    <citation type="journal article" date="2023" name="bioRxiv">
        <title>Scaffold-level genome assemblies of two parasitoid biocontrol wasps reveal the parthenogenesis mechanism and an associated novel virus.</title>
        <authorList>
            <person name="Inwood S."/>
            <person name="Skelly J."/>
            <person name="Guhlin J."/>
            <person name="Harrop T."/>
            <person name="Goldson S."/>
            <person name="Dearden P."/>
        </authorList>
    </citation>
    <scope>NUCLEOTIDE SEQUENCE</scope>
    <source>
        <strain evidence="3">Lincoln</strain>
        <tissue evidence="3">Whole body</tissue>
    </source>
</reference>
<feature type="domain" description="Transcription factor IIIC putative zinc-finger" evidence="2">
    <location>
        <begin position="591"/>
        <end position="646"/>
    </location>
</feature>
<dbReference type="InterPro" id="IPR044230">
    <property type="entry name" value="GTF3C4"/>
</dbReference>
<evidence type="ECO:0000259" key="2">
    <source>
        <dbReference type="Pfam" id="PF12660"/>
    </source>
</evidence>
<reference evidence="3" key="2">
    <citation type="submission" date="2023-03" db="EMBL/GenBank/DDBJ databases">
        <authorList>
            <person name="Inwood S.N."/>
            <person name="Skelly J.G."/>
            <person name="Guhlin J."/>
            <person name="Harrop T.W.R."/>
            <person name="Goldson S.G."/>
            <person name="Dearden P.K."/>
        </authorList>
    </citation>
    <scope>NUCLEOTIDE SEQUENCE</scope>
    <source>
        <strain evidence="3">Lincoln</strain>
        <tissue evidence="3">Whole body</tissue>
    </source>
</reference>
<dbReference type="InterPro" id="IPR024764">
    <property type="entry name" value="TFIIIC_Znf"/>
</dbReference>
<evidence type="ECO:0008006" key="5">
    <source>
        <dbReference type="Google" id="ProtNLM"/>
    </source>
</evidence>
<dbReference type="Pfam" id="PF12660">
    <property type="entry name" value="zf-TFIIIC"/>
    <property type="match status" value="1"/>
</dbReference>
<organism evidence="3 4">
    <name type="scientific">Microctonus hyperodae</name>
    <name type="common">Parasitoid wasp</name>
    <dbReference type="NCBI Taxonomy" id="165561"/>
    <lineage>
        <taxon>Eukaryota</taxon>
        <taxon>Metazoa</taxon>
        <taxon>Ecdysozoa</taxon>
        <taxon>Arthropoda</taxon>
        <taxon>Hexapoda</taxon>
        <taxon>Insecta</taxon>
        <taxon>Pterygota</taxon>
        <taxon>Neoptera</taxon>
        <taxon>Endopterygota</taxon>
        <taxon>Hymenoptera</taxon>
        <taxon>Apocrita</taxon>
        <taxon>Ichneumonoidea</taxon>
        <taxon>Braconidae</taxon>
        <taxon>Euphorinae</taxon>
        <taxon>Microctonus</taxon>
    </lineage>
</organism>
<evidence type="ECO:0000313" key="3">
    <source>
        <dbReference type="EMBL" id="KAK0163675.1"/>
    </source>
</evidence>
<comment type="caution">
    <text evidence="3">The sequence shown here is derived from an EMBL/GenBank/DDBJ whole genome shotgun (WGS) entry which is preliminary data.</text>
</comment>
<dbReference type="GO" id="GO:0004402">
    <property type="term" value="F:histone acetyltransferase activity"/>
    <property type="evidence" value="ECO:0007669"/>
    <property type="project" value="InterPro"/>
</dbReference>
<dbReference type="AlphaFoldDB" id="A0AA39KJC9"/>
<protein>
    <recommendedName>
        <fullName evidence="5">Transcription factor IIIC 90kDa subunit N-terminal domain-containing protein</fullName>
    </recommendedName>
</protein>
<accession>A0AA39KJC9</accession>